<evidence type="ECO:0000313" key="7">
    <source>
        <dbReference type="EMBL" id="KIJ37422.1"/>
    </source>
</evidence>
<dbReference type="OrthoDB" id="1746739at2759"/>
<dbReference type="InterPro" id="IPR037525">
    <property type="entry name" value="Velvet_dom"/>
</dbReference>
<dbReference type="EMBL" id="KN837169">
    <property type="protein sequence ID" value="KIJ37422.1"/>
    <property type="molecule type" value="Genomic_DNA"/>
</dbReference>
<dbReference type="PROSITE" id="PS51821">
    <property type="entry name" value="VELVET"/>
    <property type="match status" value="1"/>
</dbReference>
<dbReference type="GO" id="GO:0005634">
    <property type="term" value="C:nucleus"/>
    <property type="evidence" value="ECO:0007669"/>
    <property type="project" value="UniProtKB-SubCell"/>
</dbReference>
<comment type="subcellular location">
    <subcellularLocation>
        <location evidence="1">Nucleus</location>
    </subcellularLocation>
</comment>
<dbReference type="HOGENOM" id="CLU_1202375_0_0_1"/>
<evidence type="ECO:0000256" key="2">
    <source>
        <dbReference type="ARBA" id="ARBA00023015"/>
    </source>
</evidence>
<organism evidence="7 8">
    <name type="scientific">Sphaerobolus stellatus (strain SS14)</name>
    <dbReference type="NCBI Taxonomy" id="990650"/>
    <lineage>
        <taxon>Eukaryota</taxon>
        <taxon>Fungi</taxon>
        <taxon>Dikarya</taxon>
        <taxon>Basidiomycota</taxon>
        <taxon>Agaricomycotina</taxon>
        <taxon>Agaricomycetes</taxon>
        <taxon>Phallomycetidae</taxon>
        <taxon>Geastrales</taxon>
        <taxon>Sphaerobolaceae</taxon>
        <taxon>Sphaerobolus</taxon>
    </lineage>
</organism>
<feature type="region of interest" description="Disordered" evidence="5">
    <location>
        <begin position="1"/>
        <end position="34"/>
    </location>
</feature>
<proteinExistence type="predicted"/>
<dbReference type="InterPro" id="IPR038491">
    <property type="entry name" value="Velvet_dom_sf"/>
</dbReference>
<keyword evidence="2" id="KW-0805">Transcription regulation</keyword>
<dbReference type="Proteomes" id="UP000054279">
    <property type="component" value="Unassembled WGS sequence"/>
</dbReference>
<evidence type="ECO:0000256" key="3">
    <source>
        <dbReference type="ARBA" id="ARBA00023163"/>
    </source>
</evidence>
<dbReference type="PANTHER" id="PTHR33572:SF3">
    <property type="entry name" value="VELVET COMPLEX SUBUNIT B"/>
    <property type="match status" value="1"/>
</dbReference>
<keyword evidence="3" id="KW-0804">Transcription</keyword>
<dbReference type="InterPro" id="IPR021740">
    <property type="entry name" value="Velvet"/>
</dbReference>
<dbReference type="Pfam" id="PF11754">
    <property type="entry name" value="Velvet"/>
    <property type="match status" value="1"/>
</dbReference>
<evidence type="ECO:0000256" key="1">
    <source>
        <dbReference type="ARBA" id="ARBA00004123"/>
    </source>
</evidence>
<protein>
    <recommendedName>
        <fullName evidence="6">Velvet domain-containing protein</fullName>
    </recommendedName>
</protein>
<feature type="compositionally biased region" description="Polar residues" evidence="5">
    <location>
        <begin position="195"/>
        <end position="231"/>
    </location>
</feature>
<feature type="compositionally biased region" description="Polar residues" evidence="5">
    <location>
        <begin position="146"/>
        <end position="172"/>
    </location>
</feature>
<feature type="domain" description="Velvet" evidence="6">
    <location>
        <begin position="36"/>
        <end position="231"/>
    </location>
</feature>
<gene>
    <name evidence="7" type="ORF">M422DRAFT_260093</name>
</gene>
<dbReference type="Gene3D" id="2.60.40.3960">
    <property type="entry name" value="Velvet domain"/>
    <property type="match status" value="1"/>
</dbReference>
<keyword evidence="8" id="KW-1185">Reference proteome</keyword>
<name>A0A0C9V7C9_SPHS4</name>
<dbReference type="PANTHER" id="PTHR33572">
    <property type="entry name" value="SPORE DEVELOPMENT REGULATOR VOSA"/>
    <property type="match status" value="1"/>
</dbReference>
<feature type="compositionally biased region" description="Polar residues" evidence="5">
    <location>
        <begin position="1"/>
        <end position="10"/>
    </location>
</feature>
<keyword evidence="4" id="KW-0539">Nucleus</keyword>
<sequence length="231" mass="25379">MIQKTSQRQLNAVLAGKTPPRPTTSTTASDGPADWGQWVRDRHYSLEVSQHPIRARMCGFGDKDRRPLAPAAVAKMIVRRDDNSIVDVDDIDVDFFVVTVDLWSADGTQEMNLVLHPSSADRYLPAHIVKPRKPRGINIPERPAKDTNTPTRQNRPSPYPTSTERPNRIPNSGTGPGHGGGSGGFTLRPIDPTPLLTTTSTFNSYFPQASDPWSATSSEPTTPWPFSNQPS</sequence>
<evidence type="ECO:0000256" key="4">
    <source>
        <dbReference type="ARBA" id="ARBA00023242"/>
    </source>
</evidence>
<evidence type="ECO:0000256" key="5">
    <source>
        <dbReference type="SAM" id="MobiDB-lite"/>
    </source>
</evidence>
<feature type="non-terminal residue" evidence="7">
    <location>
        <position position="231"/>
    </location>
</feature>
<dbReference type="AlphaFoldDB" id="A0A0C9V7C9"/>
<evidence type="ECO:0000313" key="8">
    <source>
        <dbReference type="Proteomes" id="UP000054279"/>
    </source>
</evidence>
<evidence type="ECO:0000259" key="6">
    <source>
        <dbReference type="PROSITE" id="PS51821"/>
    </source>
</evidence>
<accession>A0A0C9V7C9</accession>
<feature type="region of interest" description="Disordered" evidence="5">
    <location>
        <begin position="126"/>
        <end position="231"/>
    </location>
</feature>
<feature type="compositionally biased region" description="Gly residues" evidence="5">
    <location>
        <begin position="174"/>
        <end position="184"/>
    </location>
</feature>
<reference evidence="7 8" key="1">
    <citation type="submission" date="2014-06" db="EMBL/GenBank/DDBJ databases">
        <title>Evolutionary Origins and Diversification of the Mycorrhizal Mutualists.</title>
        <authorList>
            <consortium name="DOE Joint Genome Institute"/>
            <consortium name="Mycorrhizal Genomics Consortium"/>
            <person name="Kohler A."/>
            <person name="Kuo A."/>
            <person name="Nagy L.G."/>
            <person name="Floudas D."/>
            <person name="Copeland A."/>
            <person name="Barry K.W."/>
            <person name="Cichocki N."/>
            <person name="Veneault-Fourrey C."/>
            <person name="LaButti K."/>
            <person name="Lindquist E.A."/>
            <person name="Lipzen A."/>
            <person name="Lundell T."/>
            <person name="Morin E."/>
            <person name="Murat C."/>
            <person name="Riley R."/>
            <person name="Ohm R."/>
            <person name="Sun H."/>
            <person name="Tunlid A."/>
            <person name="Henrissat B."/>
            <person name="Grigoriev I.V."/>
            <person name="Hibbett D.S."/>
            <person name="Martin F."/>
        </authorList>
    </citation>
    <scope>NUCLEOTIDE SEQUENCE [LARGE SCALE GENOMIC DNA]</scope>
    <source>
        <strain evidence="7 8">SS14</strain>
    </source>
</reference>